<reference evidence="1" key="1">
    <citation type="submission" date="2020-08" db="EMBL/GenBank/DDBJ databases">
        <title>Multicomponent nature underlies the extraordinary mechanical properties of spider dragline silk.</title>
        <authorList>
            <person name="Kono N."/>
            <person name="Nakamura H."/>
            <person name="Mori M."/>
            <person name="Yoshida Y."/>
            <person name="Ohtoshi R."/>
            <person name="Malay A.D."/>
            <person name="Moran D.A.P."/>
            <person name="Tomita M."/>
            <person name="Numata K."/>
            <person name="Arakawa K."/>
        </authorList>
    </citation>
    <scope>NUCLEOTIDE SEQUENCE</scope>
</reference>
<comment type="caution">
    <text evidence="1">The sequence shown here is derived from an EMBL/GenBank/DDBJ whole genome shotgun (WGS) entry which is preliminary data.</text>
</comment>
<dbReference type="Proteomes" id="UP000887013">
    <property type="component" value="Unassembled WGS sequence"/>
</dbReference>
<keyword evidence="2" id="KW-1185">Reference proteome</keyword>
<evidence type="ECO:0000313" key="2">
    <source>
        <dbReference type="Proteomes" id="UP000887013"/>
    </source>
</evidence>
<sequence>MSGVISNCQKVNYTIFHCTITFLENHSIFDRAPFSPKGCNLLFWIKNTSPFLSEKNSSSGPPVDPNESQTITSELLRVRYRERPALVIRRRFARWKRRSLPFESNDFTCCLRMHKASL</sequence>
<accession>A0A8X6PLA3</accession>
<gene>
    <name evidence="1" type="ORF">NPIL_332941</name>
</gene>
<proteinExistence type="predicted"/>
<evidence type="ECO:0000313" key="1">
    <source>
        <dbReference type="EMBL" id="GFT69970.1"/>
    </source>
</evidence>
<dbReference type="AlphaFoldDB" id="A0A8X6PLA3"/>
<dbReference type="EMBL" id="BMAW01020776">
    <property type="protein sequence ID" value="GFT69970.1"/>
    <property type="molecule type" value="Genomic_DNA"/>
</dbReference>
<organism evidence="1 2">
    <name type="scientific">Nephila pilipes</name>
    <name type="common">Giant wood spider</name>
    <name type="synonym">Nephila maculata</name>
    <dbReference type="NCBI Taxonomy" id="299642"/>
    <lineage>
        <taxon>Eukaryota</taxon>
        <taxon>Metazoa</taxon>
        <taxon>Ecdysozoa</taxon>
        <taxon>Arthropoda</taxon>
        <taxon>Chelicerata</taxon>
        <taxon>Arachnida</taxon>
        <taxon>Araneae</taxon>
        <taxon>Araneomorphae</taxon>
        <taxon>Entelegynae</taxon>
        <taxon>Araneoidea</taxon>
        <taxon>Nephilidae</taxon>
        <taxon>Nephila</taxon>
    </lineage>
</organism>
<name>A0A8X6PLA3_NEPPI</name>
<protein>
    <submittedName>
        <fullName evidence="1">Uncharacterized protein</fullName>
    </submittedName>
</protein>